<protein>
    <submittedName>
        <fullName evidence="2">Uncharacterized protein</fullName>
    </submittedName>
</protein>
<dbReference type="Proteomes" id="UP000585474">
    <property type="component" value="Unassembled WGS sequence"/>
</dbReference>
<dbReference type="EMBL" id="BJWL01000006">
    <property type="protein sequence ID" value="GFY88886.1"/>
    <property type="molecule type" value="Genomic_DNA"/>
</dbReference>
<evidence type="ECO:0000313" key="2">
    <source>
        <dbReference type="EMBL" id="GFY88886.1"/>
    </source>
</evidence>
<sequence length="107" mass="11530">MRDLLVMQQVQSLQRVAVILNHMKEQSNELKHSNEKVGSLESKLNKAKLALPIADQLKLDLATAEQNKGSSECGPPRGRSYPAGGGATQPMAEAEKTADEDAMEDAA</sequence>
<comment type="caution">
    <text evidence="2">The sequence shown here is derived from an EMBL/GenBank/DDBJ whole genome shotgun (WGS) entry which is preliminary data.</text>
</comment>
<name>A0A7J0ERQ6_9ERIC</name>
<evidence type="ECO:0000256" key="1">
    <source>
        <dbReference type="SAM" id="MobiDB-lite"/>
    </source>
</evidence>
<reference evidence="2 3" key="1">
    <citation type="submission" date="2019-07" db="EMBL/GenBank/DDBJ databases">
        <title>De Novo Assembly of kiwifruit Actinidia rufa.</title>
        <authorList>
            <person name="Sugita-Konishi S."/>
            <person name="Sato K."/>
            <person name="Mori E."/>
            <person name="Abe Y."/>
            <person name="Kisaki G."/>
            <person name="Hamano K."/>
            <person name="Suezawa K."/>
            <person name="Otani M."/>
            <person name="Fukuda T."/>
            <person name="Manabe T."/>
            <person name="Gomi K."/>
            <person name="Tabuchi M."/>
            <person name="Akimitsu K."/>
            <person name="Kataoka I."/>
        </authorList>
    </citation>
    <scope>NUCLEOTIDE SEQUENCE [LARGE SCALE GENOMIC DNA]</scope>
    <source>
        <strain evidence="3">cv. Fuchu</strain>
    </source>
</reference>
<evidence type="ECO:0000313" key="3">
    <source>
        <dbReference type="Proteomes" id="UP000585474"/>
    </source>
</evidence>
<feature type="region of interest" description="Disordered" evidence="1">
    <location>
        <begin position="64"/>
        <end position="107"/>
    </location>
</feature>
<proteinExistence type="predicted"/>
<accession>A0A7J0ERQ6</accession>
<keyword evidence="3" id="KW-1185">Reference proteome</keyword>
<organism evidence="2 3">
    <name type="scientific">Actinidia rufa</name>
    <dbReference type="NCBI Taxonomy" id="165716"/>
    <lineage>
        <taxon>Eukaryota</taxon>
        <taxon>Viridiplantae</taxon>
        <taxon>Streptophyta</taxon>
        <taxon>Embryophyta</taxon>
        <taxon>Tracheophyta</taxon>
        <taxon>Spermatophyta</taxon>
        <taxon>Magnoliopsida</taxon>
        <taxon>eudicotyledons</taxon>
        <taxon>Gunneridae</taxon>
        <taxon>Pentapetalae</taxon>
        <taxon>asterids</taxon>
        <taxon>Ericales</taxon>
        <taxon>Actinidiaceae</taxon>
        <taxon>Actinidia</taxon>
    </lineage>
</organism>
<gene>
    <name evidence="2" type="ORF">Acr_06g0008260</name>
</gene>
<dbReference type="AlphaFoldDB" id="A0A7J0ERQ6"/>